<evidence type="ECO:0000313" key="6">
    <source>
        <dbReference type="EMBL" id="SVA46429.1"/>
    </source>
</evidence>
<dbReference type="Pfam" id="PF01343">
    <property type="entry name" value="Peptidase_S49"/>
    <property type="match status" value="2"/>
</dbReference>
<dbReference type="InterPro" id="IPR047217">
    <property type="entry name" value="S49_SppA_67K_type_N"/>
</dbReference>
<keyword evidence="4" id="KW-0720">Serine protease</keyword>
<keyword evidence="3" id="KW-0378">Hydrolase</keyword>
<dbReference type="AlphaFoldDB" id="A0A381W1L5"/>
<dbReference type="PANTHER" id="PTHR33209:SF1">
    <property type="entry name" value="PEPTIDASE S49 DOMAIN-CONTAINING PROTEIN"/>
    <property type="match status" value="1"/>
</dbReference>
<name>A0A381W1L5_9ZZZZ</name>
<feature type="domain" description="Peptidase S49" evidence="5">
    <location>
        <begin position="596"/>
        <end position="745"/>
    </location>
</feature>
<comment type="similarity">
    <text evidence="1">Belongs to the peptidase S49 family.</text>
</comment>
<dbReference type="InterPro" id="IPR029045">
    <property type="entry name" value="ClpP/crotonase-like_dom_sf"/>
</dbReference>
<dbReference type="CDD" id="cd07023">
    <property type="entry name" value="S49_Sppa_N_C"/>
    <property type="match status" value="1"/>
</dbReference>
<dbReference type="PANTHER" id="PTHR33209">
    <property type="entry name" value="PROTEASE 4"/>
    <property type="match status" value="1"/>
</dbReference>
<dbReference type="InterPro" id="IPR047272">
    <property type="entry name" value="S49_SppA_C"/>
</dbReference>
<dbReference type="EMBL" id="UINC01010437">
    <property type="protein sequence ID" value="SVA46429.1"/>
    <property type="molecule type" value="Genomic_DNA"/>
</dbReference>
<dbReference type="CDD" id="cd07018">
    <property type="entry name" value="S49_SppA_67K_type"/>
    <property type="match status" value="1"/>
</dbReference>
<evidence type="ECO:0000256" key="1">
    <source>
        <dbReference type="ARBA" id="ARBA00008683"/>
    </source>
</evidence>
<gene>
    <name evidence="6" type="ORF">METZ01_LOCUS99283</name>
</gene>
<evidence type="ECO:0000259" key="5">
    <source>
        <dbReference type="Pfam" id="PF01343"/>
    </source>
</evidence>
<evidence type="ECO:0000256" key="2">
    <source>
        <dbReference type="ARBA" id="ARBA00022670"/>
    </source>
</evidence>
<dbReference type="GO" id="GO:0008236">
    <property type="term" value="F:serine-type peptidase activity"/>
    <property type="evidence" value="ECO:0007669"/>
    <property type="project" value="UniProtKB-KW"/>
</dbReference>
<organism evidence="6">
    <name type="scientific">marine metagenome</name>
    <dbReference type="NCBI Taxonomy" id="408172"/>
    <lineage>
        <taxon>unclassified sequences</taxon>
        <taxon>metagenomes</taxon>
        <taxon>ecological metagenomes</taxon>
    </lineage>
</organism>
<evidence type="ECO:0000256" key="3">
    <source>
        <dbReference type="ARBA" id="ARBA00022801"/>
    </source>
</evidence>
<reference evidence="6" key="1">
    <citation type="submission" date="2018-05" db="EMBL/GenBank/DDBJ databases">
        <authorList>
            <person name="Lanie J.A."/>
            <person name="Ng W.-L."/>
            <person name="Kazmierczak K.M."/>
            <person name="Andrzejewski T.M."/>
            <person name="Davidsen T.M."/>
            <person name="Wayne K.J."/>
            <person name="Tettelin H."/>
            <person name="Glass J.I."/>
            <person name="Rusch D."/>
            <person name="Podicherti R."/>
            <person name="Tsui H.-C.T."/>
            <person name="Winkler M.E."/>
        </authorList>
    </citation>
    <scope>NUCLEOTIDE SEQUENCE</scope>
</reference>
<evidence type="ECO:0000256" key="4">
    <source>
        <dbReference type="ARBA" id="ARBA00022825"/>
    </source>
</evidence>
<dbReference type="SUPFAM" id="SSF52096">
    <property type="entry name" value="ClpP/crotonase"/>
    <property type="match status" value="2"/>
</dbReference>
<keyword evidence="2" id="KW-0645">Protease</keyword>
<dbReference type="InterPro" id="IPR002142">
    <property type="entry name" value="Peptidase_S49"/>
</dbReference>
<accession>A0A381W1L5</accession>
<proteinExistence type="inferred from homology"/>
<dbReference type="GO" id="GO:0006508">
    <property type="term" value="P:proteolysis"/>
    <property type="evidence" value="ECO:0007669"/>
    <property type="project" value="UniProtKB-KW"/>
</dbReference>
<dbReference type="InterPro" id="IPR004635">
    <property type="entry name" value="Pept_S49_SppA"/>
</dbReference>
<sequence length="816" mass="90372">MKYKLLIWVICLVSLSQGQTENWSGVSVSTSDNLDALALNPAGLAIRRGDQDGISIQTPADKQDLVYLHSIARRGALGYTLSSSSKDIFSLDYSLGVGFNLGTTKAMAGIQYNSTNNLKMGLLGRPLNFLSFGAVAELSVEELVNDKIYLNNIRLGAALRPIGNRYTVGADIISPKDDFKNLSTQIFAQVSPIGGLNVKVGYLIPSRNKDPLLQFSLNFALGKLGGVLSLEENSSSVIVEKFSQNRKQLRVWKLNKKARYVKYKMNGIFIEEPVGPKGFNFAQFLPPILGGGNDVKRIQLRTWINAVDEMIKDDNLDGMIIDLDYVSGGFAAISQAREALMRFKNSGKKLIVHATAISNSEYYFISMADEIYMPDLSIVDLRGLLFEVRFFKNLMDTLGIVAEVEQISPYKTASDQFIRSTMSDEMRENYSMLFGDIYGQFVKGISDGRGWTLERTKEIINNGPYNTRQAVDGELITSSIYPDEYQSYIKKIDGKDIDFINISNYYKTDEYVYDWAPKESTIAVIYAVGGIQLGESVKQGDESTVMGNETISKAIKKAREDDNIDAIVLRIDSGGGSALASDLMWKEVWNSTVNDTDKIKPFIASMSSIAASGGYYIACQADTILAHPSTITGSIGVIGGRINFSGLWKKIYTHVDRIKFGERSDAMSGSRLWTKEERELVREEIFSIYGTFLKRVADGRDNMDSLDVHDVGIGKVWSGKRALDIGLVDKLGDLNDSIELAKKAAGKGEDYKTIVVEYPQNESLSLTELFGGVDNGLLRQLPQKGLIGELNEILVAIPNFENDHLQMIVPFQIIIK</sequence>
<protein>
    <recommendedName>
        <fullName evidence="5">Peptidase S49 domain-containing protein</fullName>
    </recommendedName>
</protein>
<dbReference type="NCBIfam" id="TIGR00706">
    <property type="entry name" value="SppA_dom"/>
    <property type="match status" value="1"/>
</dbReference>
<dbReference type="Gene3D" id="3.90.226.10">
    <property type="entry name" value="2-enoyl-CoA Hydratase, Chain A, domain 1"/>
    <property type="match status" value="4"/>
</dbReference>
<feature type="domain" description="Peptidase S49" evidence="5">
    <location>
        <begin position="343"/>
        <end position="478"/>
    </location>
</feature>